<dbReference type="GO" id="GO:0003676">
    <property type="term" value="F:nucleic acid binding"/>
    <property type="evidence" value="ECO:0007669"/>
    <property type="project" value="InterPro"/>
</dbReference>
<accession>A0A9R1X975</accession>
<protein>
    <recommendedName>
        <fullName evidence="3">RRM domain-containing protein</fullName>
    </recommendedName>
</protein>
<reference evidence="1 2" key="1">
    <citation type="journal article" date="2017" name="Nat. Commun.">
        <title>Genome assembly with in vitro proximity ligation data and whole-genome triplication in lettuce.</title>
        <authorList>
            <person name="Reyes-Chin-Wo S."/>
            <person name="Wang Z."/>
            <person name="Yang X."/>
            <person name="Kozik A."/>
            <person name="Arikit S."/>
            <person name="Song C."/>
            <person name="Xia L."/>
            <person name="Froenicke L."/>
            <person name="Lavelle D.O."/>
            <person name="Truco M.J."/>
            <person name="Xia R."/>
            <person name="Zhu S."/>
            <person name="Xu C."/>
            <person name="Xu H."/>
            <person name="Xu X."/>
            <person name="Cox K."/>
            <person name="Korf I."/>
            <person name="Meyers B.C."/>
            <person name="Michelmore R.W."/>
        </authorList>
    </citation>
    <scope>NUCLEOTIDE SEQUENCE [LARGE SCALE GENOMIC DNA]</scope>
    <source>
        <strain evidence="2">cv. Salinas</strain>
        <tissue evidence="1">Seedlings</tissue>
    </source>
</reference>
<dbReference type="Proteomes" id="UP000235145">
    <property type="component" value="Unassembled WGS sequence"/>
</dbReference>
<dbReference type="CDD" id="cd00590">
    <property type="entry name" value="RRM_SF"/>
    <property type="match status" value="1"/>
</dbReference>
<comment type="caution">
    <text evidence="1">The sequence shown here is derived from an EMBL/GenBank/DDBJ whole genome shotgun (WGS) entry which is preliminary data.</text>
</comment>
<dbReference type="InterPro" id="IPR035979">
    <property type="entry name" value="RBD_domain_sf"/>
</dbReference>
<dbReference type="AlphaFoldDB" id="A0A9R1X975"/>
<sequence>MNRQEIGWTEVYRRRRKTGIRRWDHSGVITMFVSNIPDGVSKAALRRIFDGYGELTDVYMATKRTPIGRILLSLDSKRSVGNRN</sequence>
<evidence type="ECO:0000313" key="1">
    <source>
        <dbReference type="EMBL" id="KAJ0202114.1"/>
    </source>
</evidence>
<dbReference type="SUPFAM" id="SSF54928">
    <property type="entry name" value="RNA-binding domain, RBD"/>
    <property type="match status" value="1"/>
</dbReference>
<evidence type="ECO:0008006" key="3">
    <source>
        <dbReference type="Google" id="ProtNLM"/>
    </source>
</evidence>
<name>A0A9R1X975_LACSA</name>
<dbReference type="EMBL" id="NBSK02000006">
    <property type="protein sequence ID" value="KAJ0202114.1"/>
    <property type="molecule type" value="Genomic_DNA"/>
</dbReference>
<proteinExistence type="predicted"/>
<keyword evidence="2" id="KW-1185">Reference proteome</keyword>
<gene>
    <name evidence="1" type="ORF">LSAT_V11C600309730</name>
</gene>
<organism evidence="1 2">
    <name type="scientific">Lactuca sativa</name>
    <name type="common">Garden lettuce</name>
    <dbReference type="NCBI Taxonomy" id="4236"/>
    <lineage>
        <taxon>Eukaryota</taxon>
        <taxon>Viridiplantae</taxon>
        <taxon>Streptophyta</taxon>
        <taxon>Embryophyta</taxon>
        <taxon>Tracheophyta</taxon>
        <taxon>Spermatophyta</taxon>
        <taxon>Magnoliopsida</taxon>
        <taxon>eudicotyledons</taxon>
        <taxon>Gunneridae</taxon>
        <taxon>Pentapetalae</taxon>
        <taxon>asterids</taxon>
        <taxon>campanulids</taxon>
        <taxon>Asterales</taxon>
        <taxon>Asteraceae</taxon>
        <taxon>Cichorioideae</taxon>
        <taxon>Cichorieae</taxon>
        <taxon>Lactucinae</taxon>
        <taxon>Lactuca</taxon>
    </lineage>
</organism>
<dbReference type="InterPro" id="IPR012677">
    <property type="entry name" value="Nucleotide-bd_a/b_plait_sf"/>
</dbReference>
<dbReference type="Gene3D" id="3.30.70.330">
    <property type="match status" value="1"/>
</dbReference>
<evidence type="ECO:0000313" key="2">
    <source>
        <dbReference type="Proteomes" id="UP000235145"/>
    </source>
</evidence>